<protein>
    <submittedName>
        <fullName evidence="8">Uncharacterized protein</fullName>
    </submittedName>
</protein>
<evidence type="ECO:0000256" key="1">
    <source>
        <dbReference type="ARBA" id="ARBA00022679"/>
    </source>
</evidence>
<organism evidence="8 9">
    <name type="scientific">Bacillus taeanensis</name>
    <dbReference type="NCBI Taxonomy" id="273032"/>
    <lineage>
        <taxon>Bacteria</taxon>
        <taxon>Bacillati</taxon>
        <taxon>Bacillota</taxon>
        <taxon>Bacilli</taxon>
        <taxon>Bacillales</taxon>
        <taxon>Bacillaceae</taxon>
        <taxon>Bacillus</taxon>
    </lineage>
</organism>
<dbReference type="InterPro" id="IPR003501">
    <property type="entry name" value="PTS_EIIB_2/3"/>
</dbReference>
<dbReference type="GO" id="GO:0008982">
    <property type="term" value="F:protein-N(PI)-phosphohistidine-sugar phosphotransferase activity"/>
    <property type="evidence" value="ECO:0007669"/>
    <property type="project" value="InterPro"/>
</dbReference>
<reference evidence="8 9" key="1">
    <citation type="submission" date="2018-07" db="EMBL/GenBank/DDBJ databases">
        <title>Lottiidibacillus patelloidae gen. nov., sp. nov., isolated from the intestinal tract of a marine limpet and the reclassification of B. taeanensis BH030017T, B. algicola KMM 3737T and B. hwajinpoensis SW-72T as genus Lottiidibacillus.</title>
        <authorList>
            <person name="Liu R."/>
            <person name="Huang Z."/>
        </authorList>
    </citation>
    <scope>NUCLEOTIDE SEQUENCE [LARGE SCALE GENOMIC DNA]</scope>
    <source>
        <strain evidence="8 9">BH030017</strain>
    </source>
</reference>
<feature type="domain" description="PTS EIIB type-2" evidence="6">
    <location>
        <begin position="434"/>
        <end position="527"/>
    </location>
</feature>
<evidence type="ECO:0000313" key="8">
    <source>
        <dbReference type="EMBL" id="RBW69254.1"/>
    </source>
</evidence>
<dbReference type="Gene3D" id="1.10.10.10">
    <property type="entry name" value="Winged helix-like DNA-binding domain superfamily/Winged helix DNA-binding domain"/>
    <property type="match status" value="1"/>
</dbReference>
<dbReference type="RefSeq" id="WP_113806461.1">
    <property type="nucleotide sequence ID" value="NZ_QOCW01000012.1"/>
</dbReference>
<dbReference type="Pfam" id="PF00874">
    <property type="entry name" value="PRD"/>
    <property type="match status" value="2"/>
</dbReference>
<dbReference type="CDD" id="cd05568">
    <property type="entry name" value="PTS_IIB_bgl_like"/>
    <property type="match status" value="1"/>
</dbReference>
<dbReference type="Pfam" id="PF08279">
    <property type="entry name" value="HTH_11"/>
    <property type="match status" value="1"/>
</dbReference>
<dbReference type="EMBL" id="QOCW01000012">
    <property type="protein sequence ID" value="RBW69254.1"/>
    <property type="molecule type" value="Genomic_DNA"/>
</dbReference>
<evidence type="ECO:0000259" key="6">
    <source>
        <dbReference type="PROSITE" id="PS51099"/>
    </source>
</evidence>
<dbReference type="SUPFAM" id="SSF46785">
    <property type="entry name" value="Winged helix' DNA-binding domain"/>
    <property type="match status" value="1"/>
</dbReference>
<dbReference type="InterPro" id="IPR036388">
    <property type="entry name" value="WH-like_DNA-bd_sf"/>
</dbReference>
<dbReference type="InterPro" id="IPR011608">
    <property type="entry name" value="PRD"/>
</dbReference>
<gene>
    <name evidence="8" type="ORF">DS031_12815</name>
</gene>
<sequence>MTQQHPLIDSRQKELLRTLLYAKGPVSYKELADKFKLSTRTIQREITSLKSVLQHYDLKVGKKIGQGIELKGGSEGRELLEKQLQESKTMSAYSPEERQEGITYDLLLSKEPVKHFVFSKKYGVTESTISNDLDKAEGWLNKGRIILVRLPGVGVYVEGTEQQRRTMLSRLMHKDITFEEWMELFHSPTEEGENKSYHQLEAVIRNRLLKFVHTPNILVVEKAVREVIDAHKKIELTDRNYVNLIVHLMLAVERIKHGEIIEEQPAYPVNQLDEEAYFLAEKIVTNLEKGLSIAIPKTEVNYIALHLAGARMMKQQNEIADNEAFQWIELAQSFIRAAEYYLEESLQSDAFLLDGLVSHFVPAFNRLKLGLQIHNPMLEKIKEKYPDTYHACEKACTLLSEKTGYIIPEEEIGYLAMHIGASLIRKKDMIKKNYQAVVICASGLGTSTYLASKIRTEMPNLHVKDVISVNELQGLIKDDTEIDIFISTVNLPFLEGNEKVVTVSPFLVKEDLTKIQKILEFASKKEIFVKEDKKQLEKQSSMVSLAKYGEGMMQILRNIVIVENVEVKQPLLLNVLEQIKERLVICDFEKMHEDLEKREKQGGFVLENVAMLHAKTVGVKELFVSIFRMNDSVEWNRDDDAAQSINTFLLLAVPKDSPKEHIEMISEISAMLVEDEFLAVLTEGSREEVNATIDDVLSNLYRNKAVGSLKGL</sequence>
<dbReference type="InterPro" id="IPR050661">
    <property type="entry name" value="BglG_antiterminators"/>
</dbReference>
<proteinExistence type="predicted"/>
<dbReference type="Gene3D" id="3.40.50.2300">
    <property type="match status" value="1"/>
</dbReference>
<dbReference type="InterPro" id="IPR036390">
    <property type="entry name" value="WH_DNA-bd_sf"/>
</dbReference>
<dbReference type="PROSITE" id="PS51094">
    <property type="entry name" value="PTS_EIIA_TYPE_2"/>
    <property type="match status" value="1"/>
</dbReference>
<keyword evidence="9" id="KW-1185">Reference proteome</keyword>
<comment type="caution">
    <text evidence="8">The sequence shown here is derived from an EMBL/GenBank/DDBJ whole genome shotgun (WGS) entry which is preliminary data.</text>
</comment>
<evidence type="ECO:0000259" key="5">
    <source>
        <dbReference type="PROSITE" id="PS51094"/>
    </source>
</evidence>
<accession>A0A366XYL4</accession>
<keyword evidence="1" id="KW-0808">Transferase</keyword>
<dbReference type="PANTHER" id="PTHR30185">
    <property type="entry name" value="CRYPTIC BETA-GLUCOSIDE BGL OPERON ANTITERMINATOR"/>
    <property type="match status" value="1"/>
</dbReference>
<name>A0A366XYL4_9BACI</name>
<evidence type="ECO:0000313" key="9">
    <source>
        <dbReference type="Proteomes" id="UP000253314"/>
    </source>
</evidence>
<dbReference type="Gene3D" id="1.10.1790.10">
    <property type="entry name" value="PRD domain"/>
    <property type="match status" value="2"/>
</dbReference>
<dbReference type="PANTHER" id="PTHR30185:SF18">
    <property type="entry name" value="TRANSCRIPTIONAL REGULATOR MTLR"/>
    <property type="match status" value="1"/>
</dbReference>
<evidence type="ECO:0000256" key="4">
    <source>
        <dbReference type="ARBA" id="ARBA00023163"/>
    </source>
</evidence>
<dbReference type="Pfam" id="PF00359">
    <property type="entry name" value="PTS_EIIA_2"/>
    <property type="match status" value="1"/>
</dbReference>
<dbReference type="Pfam" id="PF02302">
    <property type="entry name" value="PTS_IIB"/>
    <property type="match status" value="1"/>
</dbReference>
<keyword evidence="3" id="KW-0805">Transcription regulation</keyword>
<dbReference type="Proteomes" id="UP000253314">
    <property type="component" value="Unassembled WGS sequence"/>
</dbReference>
<dbReference type="InterPro" id="IPR002178">
    <property type="entry name" value="PTS_EIIA_type-2_dom"/>
</dbReference>
<dbReference type="SUPFAM" id="SSF55804">
    <property type="entry name" value="Phoshotransferase/anion transport protein"/>
    <property type="match status" value="1"/>
</dbReference>
<feature type="domain" description="PRD" evidence="7">
    <location>
        <begin position="322"/>
        <end position="429"/>
    </location>
</feature>
<dbReference type="SUPFAM" id="SSF63520">
    <property type="entry name" value="PTS-regulatory domain, PRD"/>
    <property type="match status" value="2"/>
</dbReference>
<evidence type="ECO:0000259" key="7">
    <source>
        <dbReference type="PROSITE" id="PS51372"/>
    </source>
</evidence>
<dbReference type="GO" id="GO:0006355">
    <property type="term" value="P:regulation of DNA-templated transcription"/>
    <property type="evidence" value="ECO:0007669"/>
    <property type="project" value="InterPro"/>
</dbReference>
<dbReference type="GO" id="GO:0009401">
    <property type="term" value="P:phosphoenolpyruvate-dependent sugar phosphotransferase system"/>
    <property type="evidence" value="ECO:0007669"/>
    <property type="project" value="InterPro"/>
</dbReference>
<dbReference type="InterPro" id="IPR036095">
    <property type="entry name" value="PTS_EIIB-like_sf"/>
</dbReference>
<keyword evidence="4" id="KW-0804">Transcription</keyword>
<keyword evidence="2" id="KW-0677">Repeat</keyword>
<dbReference type="SUPFAM" id="SSF52794">
    <property type="entry name" value="PTS system IIB component-like"/>
    <property type="match status" value="1"/>
</dbReference>
<dbReference type="PROSITE" id="PS51099">
    <property type="entry name" value="PTS_EIIB_TYPE_2"/>
    <property type="match status" value="1"/>
</dbReference>
<evidence type="ECO:0000256" key="3">
    <source>
        <dbReference type="ARBA" id="ARBA00023015"/>
    </source>
</evidence>
<dbReference type="InterPro" id="IPR013196">
    <property type="entry name" value="HTH_11"/>
</dbReference>
<evidence type="ECO:0000256" key="2">
    <source>
        <dbReference type="ARBA" id="ARBA00022737"/>
    </source>
</evidence>
<dbReference type="Gene3D" id="3.40.930.10">
    <property type="entry name" value="Mannitol-specific EII, Chain A"/>
    <property type="match status" value="1"/>
</dbReference>
<dbReference type="OrthoDB" id="3175596at2"/>
<dbReference type="InterPro" id="IPR013011">
    <property type="entry name" value="PTS_EIIB_2"/>
</dbReference>
<feature type="domain" description="PTS EIIA type-2" evidence="5">
    <location>
        <begin position="552"/>
        <end position="700"/>
    </location>
</feature>
<dbReference type="InterPro" id="IPR036634">
    <property type="entry name" value="PRD_sf"/>
</dbReference>
<dbReference type="PROSITE" id="PS51372">
    <property type="entry name" value="PRD_2"/>
    <property type="match status" value="2"/>
</dbReference>
<dbReference type="InterPro" id="IPR016152">
    <property type="entry name" value="PTrfase/Anion_transptr"/>
</dbReference>
<dbReference type="AlphaFoldDB" id="A0A366XYL4"/>
<feature type="domain" description="PRD" evidence="7">
    <location>
        <begin position="212"/>
        <end position="317"/>
    </location>
</feature>